<evidence type="ECO:0000259" key="5">
    <source>
        <dbReference type="Pfam" id="PF00692"/>
    </source>
</evidence>
<evidence type="ECO:0000256" key="3">
    <source>
        <dbReference type="ARBA" id="ARBA00022842"/>
    </source>
</evidence>
<keyword evidence="1" id="KW-0479">Metal-binding</keyword>
<gene>
    <name evidence="6" type="primary">ORF54</name>
</gene>
<dbReference type="InterPro" id="IPR029054">
    <property type="entry name" value="dUTPase-like"/>
</dbReference>
<dbReference type="InterPro" id="IPR034745">
    <property type="entry name" value="HSV_DUT"/>
</dbReference>
<dbReference type="EMBL" id="MN545487">
    <property type="protein sequence ID" value="QRE02534.1"/>
    <property type="molecule type" value="Genomic_DNA"/>
</dbReference>
<accession>A0A8B6T2V5</accession>
<protein>
    <recommendedName>
        <fullName evidence="5">dUTPase-like domain-containing protein</fullName>
    </recommendedName>
</protein>
<proteinExistence type="inferred from homology"/>
<dbReference type="Gene3D" id="2.70.40.10">
    <property type="match status" value="2"/>
</dbReference>
<dbReference type="GO" id="GO:0004170">
    <property type="term" value="F:dUTP diphosphatase activity"/>
    <property type="evidence" value="ECO:0007669"/>
    <property type="project" value="InterPro"/>
</dbReference>
<evidence type="ECO:0000256" key="1">
    <source>
        <dbReference type="ARBA" id="ARBA00022723"/>
    </source>
</evidence>
<dbReference type="GO" id="GO:0046080">
    <property type="term" value="P:dUTP metabolic process"/>
    <property type="evidence" value="ECO:0007669"/>
    <property type="project" value="InterPro"/>
</dbReference>
<feature type="domain" description="dUTPase-like" evidence="5">
    <location>
        <begin position="131"/>
        <end position="246"/>
    </location>
</feature>
<keyword evidence="2" id="KW-0378">Hydrolase</keyword>
<reference evidence="6" key="1">
    <citation type="submission" date="2019-10" db="EMBL/GenBank/DDBJ databases">
        <title>Otarine herpesvirus 4 in Northern fur seal genital swab.</title>
        <authorList>
            <person name="Deming A.C."/>
            <person name="Wellehan J.F.X."/>
            <person name="Gulland F.M.D."/>
        </authorList>
    </citation>
    <scope>NUCLEOTIDE SEQUENCE</scope>
    <source>
        <strain evidence="6">Cu11-001</strain>
    </source>
</reference>
<sequence>MVVALFQSATMHPVVYYKKQGSKFTLQSIHGNWRLFLVNDSVVLLSPHRPCVLPLGVYVTLPPGYAAFIIGHAGPDITCHCGLVDPGYDGELKLIINVCSIYNVALWPGRLRVYITAFEYSTPMLLVASPLTRPRYHLDAGFDLRVPYSFTIYPHQSSTVTIRSPCPAPVRFFKPVVVGRSGLAASGVTVRVTRWRNNNLKILVYNHTENTVAFDCGARFCQVVFIHHRHLPAVYVKCLKHMKLGDSVPFTCKNVRFEGMSEVLPSQRPPPALNGCDLLGALKDKYRGEKRGAAGFGSSGV</sequence>
<evidence type="ECO:0000256" key="4">
    <source>
        <dbReference type="ARBA" id="ARBA00023080"/>
    </source>
</evidence>
<dbReference type="SUPFAM" id="SSF51283">
    <property type="entry name" value="dUTPase-like"/>
    <property type="match status" value="2"/>
</dbReference>
<evidence type="ECO:0000313" key="6">
    <source>
        <dbReference type="EMBL" id="QRE02534.1"/>
    </source>
</evidence>
<dbReference type="HAMAP" id="MF_04031">
    <property type="entry name" value="HSV_DUT"/>
    <property type="match status" value="1"/>
</dbReference>
<keyword evidence="4" id="KW-0546">Nucleotide metabolism</keyword>
<organism evidence="6">
    <name type="scientific">Otarine gammaherpesvirus 4</name>
    <dbReference type="NCBI Taxonomy" id="2801541"/>
    <lineage>
        <taxon>Viruses</taxon>
        <taxon>Duplodnaviria</taxon>
        <taxon>Heunggongvirae</taxon>
        <taxon>Peploviricota</taxon>
        <taxon>Herviviricetes</taxon>
        <taxon>Herpesvirales</taxon>
        <taxon>Orthoherpesviridae</taxon>
        <taxon>Gammaherpesvirinae</taxon>
    </lineage>
</organism>
<dbReference type="Pfam" id="PF00692">
    <property type="entry name" value="dUTPase"/>
    <property type="match status" value="1"/>
</dbReference>
<dbReference type="InterPro" id="IPR036157">
    <property type="entry name" value="dUTPase-like_sf"/>
</dbReference>
<dbReference type="GO" id="GO:0046872">
    <property type="term" value="F:metal ion binding"/>
    <property type="evidence" value="ECO:0007669"/>
    <property type="project" value="UniProtKB-KW"/>
</dbReference>
<name>A0A8B6T2V5_9GAMA</name>
<evidence type="ECO:0000256" key="2">
    <source>
        <dbReference type="ARBA" id="ARBA00022801"/>
    </source>
</evidence>
<keyword evidence="3" id="KW-0460">Magnesium</keyword>